<dbReference type="InterPro" id="IPR014222">
    <property type="entry name" value="Cyt_c_oxidase_su2"/>
</dbReference>
<comment type="catalytic activity">
    <reaction evidence="14 16">
        <text>4 Fe(II)-[cytochrome c] + O2 + 8 H(+)(in) = 4 Fe(III)-[cytochrome c] + 2 H2O + 4 H(+)(out)</text>
        <dbReference type="Rhea" id="RHEA:11436"/>
        <dbReference type="Rhea" id="RHEA-COMP:10350"/>
        <dbReference type="Rhea" id="RHEA-COMP:14399"/>
        <dbReference type="ChEBI" id="CHEBI:15377"/>
        <dbReference type="ChEBI" id="CHEBI:15378"/>
        <dbReference type="ChEBI" id="CHEBI:15379"/>
        <dbReference type="ChEBI" id="CHEBI:29033"/>
        <dbReference type="ChEBI" id="CHEBI:29034"/>
        <dbReference type="EC" id="7.1.1.9"/>
    </reaction>
</comment>
<dbReference type="InterPro" id="IPR045187">
    <property type="entry name" value="CcO_II"/>
</dbReference>
<dbReference type="InterPro" id="IPR008972">
    <property type="entry name" value="Cupredoxin"/>
</dbReference>
<keyword evidence="12 17" id="KW-0472">Membrane</keyword>
<dbReference type="PROSITE" id="PS50999">
    <property type="entry name" value="COX2_TM"/>
    <property type="match status" value="1"/>
</dbReference>
<dbReference type="PANTHER" id="PTHR22888:SF9">
    <property type="entry name" value="CYTOCHROME C OXIDASE SUBUNIT 2"/>
    <property type="match status" value="1"/>
</dbReference>
<evidence type="ECO:0000256" key="10">
    <source>
        <dbReference type="ARBA" id="ARBA00022989"/>
    </source>
</evidence>
<accession>A0A916XC09</accession>
<dbReference type="EMBL" id="BMGG01000003">
    <property type="protein sequence ID" value="GGC62822.1"/>
    <property type="molecule type" value="Genomic_DNA"/>
</dbReference>
<keyword evidence="8" id="KW-1278">Translocase</keyword>
<keyword evidence="4 15" id="KW-0813">Transport</keyword>
<evidence type="ECO:0000256" key="9">
    <source>
        <dbReference type="ARBA" id="ARBA00022982"/>
    </source>
</evidence>
<evidence type="ECO:0000256" key="6">
    <source>
        <dbReference type="ARBA" id="ARBA00022692"/>
    </source>
</evidence>
<keyword evidence="10 17" id="KW-1133">Transmembrane helix</keyword>
<feature type="domain" description="Cytochrome oxidase subunit II transmembrane region profile" evidence="19">
    <location>
        <begin position="30"/>
        <end position="125"/>
    </location>
</feature>
<evidence type="ECO:0000256" key="4">
    <source>
        <dbReference type="ARBA" id="ARBA00022448"/>
    </source>
</evidence>
<dbReference type="GO" id="GO:0005507">
    <property type="term" value="F:copper ion binding"/>
    <property type="evidence" value="ECO:0007669"/>
    <property type="project" value="InterPro"/>
</dbReference>
<keyword evidence="11 16" id="KW-0186">Copper</keyword>
<evidence type="ECO:0000313" key="20">
    <source>
        <dbReference type="EMBL" id="GGC62822.1"/>
    </source>
</evidence>
<evidence type="ECO:0000256" key="7">
    <source>
        <dbReference type="ARBA" id="ARBA00022723"/>
    </source>
</evidence>
<evidence type="ECO:0000256" key="8">
    <source>
        <dbReference type="ARBA" id="ARBA00022967"/>
    </source>
</evidence>
<evidence type="ECO:0000256" key="12">
    <source>
        <dbReference type="ARBA" id="ARBA00023136"/>
    </source>
</evidence>
<name>A0A916XC09_9HYPH</name>
<dbReference type="InterPro" id="IPR011759">
    <property type="entry name" value="Cyt_c_oxidase_su2_TM_dom"/>
</dbReference>
<evidence type="ECO:0000256" key="5">
    <source>
        <dbReference type="ARBA" id="ARBA00022660"/>
    </source>
</evidence>
<dbReference type="GO" id="GO:0004129">
    <property type="term" value="F:cytochrome-c oxidase activity"/>
    <property type="evidence" value="ECO:0007669"/>
    <property type="project" value="UniProtKB-EC"/>
</dbReference>
<comment type="similarity">
    <text evidence="3 15">Belongs to the cytochrome c oxidase subunit 2 family.</text>
</comment>
<dbReference type="InterPro" id="IPR002429">
    <property type="entry name" value="CcO_II-like_C"/>
</dbReference>
<evidence type="ECO:0000256" key="13">
    <source>
        <dbReference type="ARBA" id="ARBA00024688"/>
    </source>
</evidence>
<evidence type="ECO:0000313" key="21">
    <source>
        <dbReference type="Proteomes" id="UP000637002"/>
    </source>
</evidence>
<feature type="transmembrane region" description="Helical" evidence="17">
    <location>
        <begin position="55"/>
        <end position="76"/>
    </location>
</feature>
<dbReference type="SUPFAM" id="SSF81464">
    <property type="entry name" value="Cytochrome c oxidase subunit II-like, transmembrane region"/>
    <property type="match status" value="1"/>
</dbReference>
<dbReference type="NCBIfam" id="TIGR02866">
    <property type="entry name" value="CoxB"/>
    <property type="match status" value="1"/>
</dbReference>
<evidence type="ECO:0000256" key="14">
    <source>
        <dbReference type="ARBA" id="ARBA00047816"/>
    </source>
</evidence>
<dbReference type="RefSeq" id="WP_188609163.1">
    <property type="nucleotide sequence ID" value="NZ_BMGG01000003.1"/>
</dbReference>
<dbReference type="Pfam" id="PF02790">
    <property type="entry name" value="COX2_TM"/>
    <property type="match status" value="1"/>
</dbReference>
<dbReference type="PRINTS" id="PR01166">
    <property type="entry name" value="CYCOXIDASEII"/>
</dbReference>
<evidence type="ECO:0000256" key="2">
    <source>
        <dbReference type="ARBA" id="ARBA00004141"/>
    </source>
</evidence>
<gene>
    <name evidence="20" type="primary">coxB</name>
    <name evidence="20" type="ORF">GCM10010994_21820</name>
</gene>
<dbReference type="SUPFAM" id="SSF49503">
    <property type="entry name" value="Cupredoxins"/>
    <property type="match status" value="1"/>
</dbReference>
<evidence type="ECO:0000256" key="17">
    <source>
        <dbReference type="SAM" id="Phobius"/>
    </source>
</evidence>
<feature type="domain" description="Cytochrome oxidase subunit II copper A binding" evidence="18">
    <location>
        <begin position="126"/>
        <end position="255"/>
    </location>
</feature>
<dbReference type="CDD" id="cd13912">
    <property type="entry name" value="CcO_II_C"/>
    <property type="match status" value="1"/>
</dbReference>
<feature type="transmembrane region" description="Helical" evidence="17">
    <location>
        <begin position="97"/>
        <end position="118"/>
    </location>
</feature>
<dbReference type="InterPro" id="IPR034210">
    <property type="entry name" value="CcO_II_C"/>
</dbReference>
<evidence type="ECO:0000256" key="11">
    <source>
        <dbReference type="ARBA" id="ARBA00023008"/>
    </source>
</evidence>
<evidence type="ECO:0000256" key="15">
    <source>
        <dbReference type="RuleBase" id="RU000456"/>
    </source>
</evidence>
<comment type="subcellular location">
    <subcellularLocation>
        <location evidence="15">Cell membrane</location>
        <topology evidence="15">Multi-pass membrane protein</topology>
    </subcellularLocation>
    <subcellularLocation>
        <location evidence="2">Membrane</location>
        <topology evidence="2">Multi-pass membrane protein</topology>
    </subcellularLocation>
</comment>
<protein>
    <recommendedName>
        <fullName evidence="16">Cytochrome c oxidase subunit 2</fullName>
        <ecNumber evidence="16">7.1.1.9</ecNumber>
    </recommendedName>
</protein>
<dbReference type="PROSITE" id="PS00078">
    <property type="entry name" value="COX2"/>
    <property type="match status" value="1"/>
</dbReference>
<dbReference type="Pfam" id="PF00116">
    <property type="entry name" value="COX2"/>
    <property type="match status" value="1"/>
</dbReference>
<keyword evidence="5 15" id="KW-0679">Respiratory chain</keyword>
<evidence type="ECO:0000256" key="1">
    <source>
        <dbReference type="ARBA" id="ARBA00001971"/>
    </source>
</evidence>
<sequence length="278" mass="30535">MRIDTLPFRLLAAAGFAVALTGDALAGMGQPSPWQLGMQTPAAIGAEAIHDFHDLLLWIITVIVLFVLALLIYVIVRFSETRNQTPSRTTHNSLLEVAWTLVPVLILVVIAVPSFRLLKAQLVIPTPDVVVKATGHQWYWSYEYPADQGGFSFDSNLAADKQPRLLAVDNELVVPVDKIVKVQVTAADVIHAFAMPSFGLKIDAIPGRLNETWFKADKEGVFYGQCSLICGQNHAFMPIMIRVVSQEAYTAWLADAKKKFAANPSGPIKLADRDAITR</sequence>
<reference evidence="20" key="1">
    <citation type="journal article" date="2014" name="Int. J. Syst. Evol. Microbiol.">
        <title>Complete genome sequence of Corynebacterium casei LMG S-19264T (=DSM 44701T), isolated from a smear-ripened cheese.</title>
        <authorList>
            <consortium name="US DOE Joint Genome Institute (JGI-PGF)"/>
            <person name="Walter F."/>
            <person name="Albersmeier A."/>
            <person name="Kalinowski J."/>
            <person name="Ruckert C."/>
        </authorList>
    </citation>
    <scope>NUCLEOTIDE SEQUENCE</scope>
    <source>
        <strain evidence="20">CGMCC 1.12919</strain>
    </source>
</reference>
<comment type="cofactor">
    <cofactor evidence="16">
        <name>Cu cation</name>
        <dbReference type="ChEBI" id="CHEBI:23378"/>
    </cofactor>
    <text evidence="16">Binds a copper A center.</text>
</comment>
<dbReference type="Gene3D" id="1.10.287.90">
    <property type="match status" value="1"/>
</dbReference>
<dbReference type="AlphaFoldDB" id="A0A916XC09"/>
<keyword evidence="9 15" id="KW-0249">Electron transport</keyword>
<dbReference type="GO" id="GO:0005886">
    <property type="term" value="C:plasma membrane"/>
    <property type="evidence" value="ECO:0007669"/>
    <property type="project" value="UniProtKB-SubCell"/>
</dbReference>
<reference evidence="20" key="2">
    <citation type="submission" date="2020-09" db="EMBL/GenBank/DDBJ databases">
        <authorList>
            <person name="Sun Q."/>
            <person name="Zhou Y."/>
        </authorList>
    </citation>
    <scope>NUCLEOTIDE SEQUENCE</scope>
    <source>
        <strain evidence="20">CGMCC 1.12919</strain>
    </source>
</reference>
<organism evidence="20 21">
    <name type="scientific">Chelatococcus reniformis</name>
    <dbReference type="NCBI Taxonomy" id="1494448"/>
    <lineage>
        <taxon>Bacteria</taxon>
        <taxon>Pseudomonadati</taxon>
        <taxon>Pseudomonadota</taxon>
        <taxon>Alphaproteobacteria</taxon>
        <taxon>Hyphomicrobiales</taxon>
        <taxon>Chelatococcaceae</taxon>
        <taxon>Chelatococcus</taxon>
    </lineage>
</organism>
<keyword evidence="7 16" id="KW-0479">Metal-binding</keyword>
<dbReference type="EC" id="7.1.1.9" evidence="16"/>
<dbReference type="GO" id="GO:0016491">
    <property type="term" value="F:oxidoreductase activity"/>
    <property type="evidence" value="ECO:0007669"/>
    <property type="project" value="InterPro"/>
</dbReference>
<dbReference type="PROSITE" id="PS50857">
    <property type="entry name" value="COX2_CUA"/>
    <property type="match status" value="1"/>
</dbReference>
<evidence type="ECO:0000259" key="19">
    <source>
        <dbReference type="PROSITE" id="PS50999"/>
    </source>
</evidence>
<dbReference type="GO" id="GO:0042773">
    <property type="term" value="P:ATP synthesis coupled electron transport"/>
    <property type="evidence" value="ECO:0007669"/>
    <property type="project" value="TreeGrafter"/>
</dbReference>
<comment type="function">
    <text evidence="13 16">Subunits I and II form the functional core of the enzyme complex. Electrons originating in cytochrome c are transferred via heme a and Cu(A) to the binuclear center formed by heme a3 and Cu(B).</text>
</comment>
<dbReference type="InterPro" id="IPR001505">
    <property type="entry name" value="Copper_CuA"/>
</dbReference>
<dbReference type="FunFam" id="2.60.40.420:FF:000001">
    <property type="entry name" value="Cytochrome c oxidase subunit 2"/>
    <property type="match status" value="1"/>
</dbReference>
<evidence type="ECO:0000256" key="3">
    <source>
        <dbReference type="ARBA" id="ARBA00007866"/>
    </source>
</evidence>
<evidence type="ECO:0000256" key="16">
    <source>
        <dbReference type="RuleBase" id="RU004024"/>
    </source>
</evidence>
<proteinExistence type="inferred from homology"/>
<comment type="cofactor">
    <cofactor evidence="1">
        <name>heme</name>
        <dbReference type="ChEBI" id="CHEBI:30413"/>
    </cofactor>
</comment>
<keyword evidence="6 15" id="KW-0812">Transmembrane</keyword>
<dbReference type="InterPro" id="IPR036257">
    <property type="entry name" value="Cyt_c_oxidase_su2_TM_sf"/>
</dbReference>
<dbReference type="Proteomes" id="UP000637002">
    <property type="component" value="Unassembled WGS sequence"/>
</dbReference>
<dbReference type="PANTHER" id="PTHR22888">
    <property type="entry name" value="CYTOCHROME C OXIDASE, SUBUNIT II"/>
    <property type="match status" value="1"/>
</dbReference>
<dbReference type="Gene3D" id="2.60.40.420">
    <property type="entry name" value="Cupredoxins - blue copper proteins"/>
    <property type="match status" value="1"/>
</dbReference>
<comment type="caution">
    <text evidence="20">The sequence shown here is derived from an EMBL/GenBank/DDBJ whole genome shotgun (WGS) entry which is preliminary data.</text>
</comment>
<evidence type="ECO:0000259" key="18">
    <source>
        <dbReference type="PROSITE" id="PS50857"/>
    </source>
</evidence>
<keyword evidence="21" id="KW-1185">Reference proteome</keyword>